<evidence type="ECO:0000256" key="1">
    <source>
        <dbReference type="SAM" id="SignalP"/>
    </source>
</evidence>
<evidence type="ECO:0000313" key="3">
    <source>
        <dbReference type="Proteomes" id="UP000756346"/>
    </source>
</evidence>
<dbReference type="AlphaFoldDB" id="A0A9P8XUI5"/>
<comment type="caution">
    <text evidence="2">The sequence shown here is derived from an EMBL/GenBank/DDBJ whole genome shotgun (WGS) entry which is preliminary data.</text>
</comment>
<keyword evidence="1" id="KW-0732">Signal</keyword>
<gene>
    <name evidence="2" type="ORF">B0I36DRAFT_355017</name>
</gene>
<dbReference type="Proteomes" id="UP000756346">
    <property type="component" value="Unassembled WGS sequence"/>
</dbReference>
<evidence type="ECO:0000313" key="2">
    <source>
        <dbReference type="EMBL" id="KAH7016169.1"/>
    </source>
</evidence>
<organism evidence="2 3">
    <name type="scientific">Microdochium trichocladiopsis</name>
    <dbReference type="NCBI Taxonomy" id="1682393"/>
    <lineage>
        <taxon>Eukaryota</taxon>
        <taxon>Fungi</taxon>
        <taxon>Dikarya</taxon>
        <taxon>Ascomycota</taxon>
        <taxon>Pezizomycotina</taxon>
        <taxon>Sordariomycetes</taxon>
        <taxon>Xylariomycetidae</taxon>
        <taxon>Xylariales</taxon>
        <taxon>Microdochiaceae</taxon>
        <taxon>Microdochium</taxon>
    </lineage>
</organism>
<feature type="signal peptide" evidence="1">
    <location>
        <begin position="1"/>
        <end position="20"/>
    </location>
</feature>
<dbReference type="GeneID" id="70186931"/>
<accession>A0A9P8XUI5</accession>
<sequence length="129" mass="13743">MIVLHLFHVILLLQKAVVHSVQRKPHCDRTKVVPLGISQVFMRDVKATGTCDGCSCGSDKAIWGVPSGQQSGAKLLDFGSAIAGEVTLEMVVASSFNVEDVAMTHTTDPLQGCMVMTTWAGGDPGQMSR</sequence>
<reference evidence="2" key="1">
    <citation type="journal article" date="2021" name="Nat. Commun.">
        <title>Genetic determinants of endophytism in the Arabidopsis root mycobiome.</title>
        <authorList>
            <person name="Mesny F."/>
            <person name="Miyauchi S."/>
            <person name="Thiergart T."/>
            <person name="Pickel B."/>
            <person name="Atanasova L."/>
            <person name="Karlsson M."/>
            <person name="Huettel B."/>
            <person name="Barry K.W."/>
            <person name="Haridas S."/>
            <person name="Chen C."/>
            <person name="Bauer D."/>
            <person name="Andreopoulos W."/>
            <person name="Pangilinan J."/>
            <person name="LaButti K."/>
            <person name="Riley R."/>
            <person name="Lipzen A."/>
            <person name="Clum A."/>
            <person name="Drula E."/>
            <person name="Henrissat B."/>
            <person name="Kohler A."/>
            <person name="Grigoriev I.V."/>
            <person name="Martin F.M."/>
            <person name="Hacquard S."/>
        </authorList>
    </citation>
    <scope>NUCLEOTIDE SEQUENCE</scope>
    <source>
        <strain evidence="2">MPI-CAGE-CH-0230</strain>
    </source>
</reference>
<dbReference type="EMBL" id="JAGTJQ010000012">
    <property type="protein sequence ID" value="KAH7016169.1"/>
    <property type="molecule type" value="Genomic_DNA"/>
</dbReference>
<keyword evidence="3" id="KW-1185">Reference proteome</keyword>
<dbReference type="RefSeq" id="XP_046005793.1">
    <property type="nucleotide sequence ID" value="XM_046157385.1"/>
</dbReference>
<proteinExistence type="predicted"/>
<feature type="chain" id="PRO_5040509970" evidence="1">
    <location>
        <begin position="21"/>
        <end position="129"/>
    </location>
</feature>
<name>A0A9P8XUI5_9PEZI</name>
<protein>
    <submittedName>
        <fullName evidence="2">Uncharacterized protein</fullName>
    </submittedName>
</protein>